<accession>A0A4Y1X3D4</accession>
<keyword evidence="2" id="KW-0547">Nucleotide-binding</keyword>
<gene>
    <name evidence="5" type="ORF">A5CPEGH6_19120</name>
</gene>
<dbReference type="Pfam" id="PF00005">
    <property type="entry name" value="ABC_tran"/>
    <property type="match status" value="1"/>
</dbReference>
<organism evidence="5 6">
    <name type="scientific">Alistipes dispar</name>
    <dbReference type="NCBI Taxonomy" id="2585119"/>
    <lineage>
        <taxon>Bacteria</taxon>
        <taxon>Pseudomonadati</taxon>
        <taxon>Bacteroidota</taxon>
        <taxon>Bacteroidia</taxon>
        <taxon>Bacteroidales</taxon>
        <taxon>Rikenellaceae</taxon>
        <taxon>Alistipes</taxon>
    </lineage>
</organism>
<dbReference type="GO" id="GO:0005524">
    <property type="term" value="F:ATP binding"/>
    <property type="evidence" value="ECO:0007669"/>
    <property type="project" value="UniProtKB-KW"/>
</dbReference>
<dbReference type="InterPro" id="IPR003439">
    <property type="entry name" value="ABC_transporter-like_ATP-bd"/>
</dbReference>
<dbReference type="RefSeq" id="WP_141429426.1">
    <property type="nucleotide sequence ID" value="NZ_AP019736.1"/>
</dbReference>
<dbReference type="InterPro" id="IPR015854">
    <property type="entry name" value="ABC_transpr_LolD-like"/>
</dbReference>
<dbReference type="GeneID" id="98673896"/>
<dbReference type="Proteomes" id="UP000319374">
    <property type="component" value="Chromosome"/>
</dbReference>
<evidence type="ECO:0000256" key="1">
    <source>
        <dbReference type="ARBA" id="ARBA00005417"/>
    </source>
</evidence>
<dbReference type="GO" id="GO:0022857">
    <property type="term" value="F:transmembrane transporter activity"/>
    <property type="evidence" value="ECO:0007669"/>
    <property type="project" value="TreeGrafter"/>
</dbReference>
<dbReference type="KEGG" id="ada:A5CPEGH6_19120"/>
<evidence type="ECO:0000313" key="5">
    <source>
        <dbReference type="EMBL" id="BBL07274.1"/>
    </source>
</evidence>
<keyword evidence="6" id="KW-1185">Reference proteome</keyword>
<comment type="similarity">
    <text evidence="1">Belongs to the ABC transporter superfamily.</text>
</comment>
<sequence>MEKIELKEVLPAAFAAGGPAVLRSEIWRREVTFRRGEFCLVEAASGAGKSSLCSFLYGIRGDYAGRILFDGVDCRTLSRAAWGDVRRTSLSLLFQDLRLFGELTVAENIALKNDLTHFQTAERIDGLLGAAGIADKRDTPVGLLSFGQRQRVAFVRALCQPFDFMLLDEPVSHLDAANGEVLAELLVSEARRQGAGVIVTSVGNRLGLPYDKIFAL</sequence>
<dbReference type="PANTHER" id="PTHR24220:SF689">
    <property type="entry name" value="LIPOPROTEIN-RELEASING SYSTEM ATP-BINDING PROTEIN LOLD"/>
    <property type="match status" value="1"/>
</dbReference>
<evidence type="ECO:0000256" key="2">
    <source>
        <dbReference type="ARBA" id="ARBA00022741"/>
    </source>
</evidence>
<evidence type="ECO:0000259" key="4">
    <source>
        <dbReference type="PROSITE" id="PS50893"/>
    </source>
</evidence>
<dbReference type="AlphaFoldDB" id="A0A4Y1X3D4"/>
<dbReference type="OrthoDB" id="1098100at2"/>
<protein>
    <submittedName>
        <fullName evidence="5">ABC transporter ATP-binding protein</fullName>
    </submittedName>
</protein>
<reference evidence="6" key="1">
    <citation type="submission" date="2019-06" db="EMBL/GenBank/DDBJ databases">
        <title>Alistipes onderdonkii subsp. vulgaris subsp. nov., Alistipes dispar sp. nov. and Alistipes communis sp. nov., isolated from human faeces, and creation of Alistipes onderdonkii subsp. onderdonkii subsp. nov.</title>
        <authorList>
            <person name="Sakamoto M."/>
            <person name="Ikeyama N."/>
            <person name="Ogata Y."/>
            <person name="Suda W."/>
            <person name="Iino T."/>
            <person name="Hattori M."/>
            <person name="Ohkuma M."/>
        </authorList>
    </citation>
    <scope>NUCLEOTIDE SEQUENCE [LARGE SCALE GENOMIC DNA]</scope>
    <source>
        <strain evidence="6">5CPEGH6</strain>
    </source>
</reference>
<dbReference type="PROSITE" id="PS50893">
    <property type="entry name" value="ABC_TRANSPORTER_2"/>
    <property type="match status" value="1"/>
</dbReference>
<name>A0A4Y1X3D4_9BACT</name>
<dbReference type="GO" id="GO:0005886">
    <property type="term" value="C:plasma membrane"/>
    <property type="evidence" value="ECO:0007669"/>
    <property type="project" value="TreeGrafter"/>
</dbReference>
<feature type="domain" description="ABC transporter" evidence="4">
    <location>
        <begin position="4"/>
        <end position="215"/>
    </location>
</feature>
<evidence type="ECO:0000313" key="6">
    <source>
        <dbReference type="Proteomes" id="UP000319374"/>
    </source>
</evidence>
<dbReference type="InterPro" id="IPR017871">
    <property type="entry name" value="ABC_transporter-like_CS"/>
</dbReference>
<dbReference type="SUPFAM" id="SSF52540">
    <property type="entry name" value="P-loop containing nucleoside triphosphate hydrolases"/>
    <property type="match status" value="1"/>
</dbReference>
<dbReference type="GO" id="GO:0016887">
    <property type="term" value="F:ATP hydrolysis activity"/>
    <property type="evidence" value="ECO:0007669"/>
    <property type="project" value="InterPro"/>
</dbReference>
<dbReference type="InterPro" id="IPR027417">
    <property type="entry name" value="P-loop_NTPase"/>
</dbReference>
<proteinExistence type="inferred from homology"/>
<dbReference type="Gene3D" id="3.40.50.300">
    <property type="entry name" value="P-loop containing nucleotide triphosphate hydrolases"/>
    <property type="match status" value="1"/>
</dbReference>
<dbReference type="PROSITE" id="PS00211">
    <property type="entry name" value="ABC_TRANSPORTER_1"/>
    <property type="match status" value="1"/>
</dbReference>
<evidence type="ECO:0000256" key="3">
    <source>
        <dbReference type="ARBA" id="ARBA00022840"/>
    </source>
</evidence>
<dbReference type="EMBL" id="AP019736">
    <property type="protein sequence ID" value="BBL07274.1"/>
    <property type="molecule type" value="Genomic_DNA"/>
</dbReference>
<dbReference type="PANTHER" id="PTHR24220">
    <property type="entry name" value="IMPORT ATP-BINDING PROTEIN"/>
    <property type="match status" value="1"/>
</dbReference>
<keyword evidence="3 5" id="KW-0067">ATP-binding</keyword>